<feature type="domain" description="Tyr recombinase" evidence="4">
    <location>
        <begin position="147"/>
        <end position="336"/>
    </location>
</feature>
<evidence type="ECO:0000313" key="6">
    <source>
        <dbReference type="Proteomes" id="UP001317822"/>
    </source>
</evidence>
<evidence type="ECO:0000256" key="3">
    <source>
        <dbReference type="ARBA" id="ARBA00023172"/>
    </source>
</evidence>
<dbReference type="Pfam" id="PF00589">
    <property type="entry name" value="Phage_integrase"/>
    <property type="match status" value="1"/>
</dbReference>
<dbReference type="InterPro" id="IPR010998">
    <property type="entry name" value="Integrase_recombinase_N"/>
</dbReference>
<dbReference type="InterPro" id="IPR011010">
    <property type="entry name" value="DNA_brk_join_enz"/>
</dbReference>
<keyword evidence="1" id="KW-0229">DNA integration</keyword>
<name>A0ABN6UNW0_9GAMM</name>
<dbReference type="Pfam" id="PF14659">
    <property type="entry name" value="Phage_int_SAM_3"/>
    <property type="match status" value="1"/>
</dbReference>
<keyword evidence="2" id="KW-0238">DNA-binding</keyword>
<evidence type="ECO:0000259" key="4">
    <source>
        <dbReference type="PROSITE" id="PS51898"/>
    </source>
</evidence>
<dbReference type="PANTHER" id="PTHR30349">
    <property type="entry name" value="PHAGE INTEGRASE-RELATED"/>
    <property type="match status" value="1"/>
</dbReference>
<dbReference type="InterPro" id="IPR050090">
    <property type="entry name" value="Tyrosine_recombinase_XerCD"/>
</dbReference>
<dbReference type="PROSITE" id="PS51898">
    <property type="entry name" value="TYR_RECOMBINASE"/>
    <property type="match status" value="1"/>
</dbReference>
<sequence>MKVDVTWNMALPASGSIDWQPQPATSLPSLTHPPMTQTPTFEEFFHEWRMEKLPEWRRLHIQGVNDIASKHLLPWFGAMQLSRIGRADVMKFRAHLAKLPGHRGRTLSASRINKILVILGQAMGEAANRHGFQSPLAGIRKLKSQRPEVQPFTLEEVRRLCDEVRPDYRDYLVCRFFTGMRTGEINGLKWGRVDLERNVVLVRETFSAGETEENAKSEHSIRDIPMLPPVREVLLERHAVARPLGTDYVFASPRGGPIDAKNFTNRVFYPLLDRLGIARRRPYQTRHTTATVLLAAGENPEWIARFLGHVNTEMLFTVYSRYVPNLTRRDGAAVSALLARSSTDPESKEQF</sequence>
<keyword evidence="3" id="KW-0233">DNA recombination</keyword>
<dbReference type="InterPro" id="IPR004107">
    <property type="entry name" value="Integrase_SAM-like_N"/>
</dbReference>
<reference evidence="5 6" key="1">
    <citation type="journal article" date="2023" name="Int. J. Syst. Evol. Microbiol.">
        <title>Physiological and genomic analyses of cobalamin (vitamin B12)-auxotrophy of Lysobacter auxotrophicus sp. nov., a methionine-auxotrophic chitinolytic bacterium isolated from chitin-treated soil.</title>
        <authorList>
            <person name="Saito A."/>
            <person name="Dohra H."/>
            <person name="Hamada M."/>
            <person name="Moriuchi R."/>
            <person name="Kotsuchibashi Y."/>
            <person name="Mori K."/>
        </authorList>
    </citation>
    <scope>NUCLEOTIDE SEQUENCE [LARGE SCALE GENOMIC DNA]</scope>
    <source>
        <strain evidence="5 6">5-21a</strain>
    </source>
</reference>
<protein>
    <submittedName>
        <fullName evidence="5">Site-specific integrase</fullName>
    </submittedName>
</protein>
<evidence type="ECO:0000256" key="1">
    <source>
        <dbReference type="ARBA" id="ARBA00022908"/>
    </source>
</evidence>
<dbReference type="Gene3D" id="1.10.150.130">
    <property type="match status" value="1"/>
</dbReference>
<dbReference type="EMBL" id="AP027041">
    <property type="protein sequence ID" value="BDU18077.1"/>
    <property type="molecule type" value="Genomic_DNA"/>
</dbReference>
<evidence type="ECO:0000313" key="5">
    <source>
        <dbReference type="EMBL" id="BDU18077.1"/>
    </source>
</evidence>
<dbReference type="Proteomes" id="UP001317822">
    <property type="component" value="Chromosome"/>
</dbReference>
<gene>
    <name evidence="5" type="ORF">LA521A_32780</name>
</gene>
<evidence type="ECO:0000256" key="2">
    <source>
        <dbReference type="ARBA" id="ARBA00023125"/>
    </source>
</evidence>
<dbReference type="InterPro" id="IPR013762">
    <property type="entry name" value="Integrase-like_cat_sf"/>
</dbReference>
<dbReference type="CDD" id="cd01189">
    <property type="entry name" value="INT_ICEBs1_C_like"/>
    <property type="match status" value="1"/>
</dbReference>
<accession>A0ABN6UNW0</accession>
<dbReference type="InterPro" id="IPR002104">
    <property type="entry name" value="Integrase_catalytic"/>
</dbReference>
<dbReference type="SUPFAM" id="SSF56349">
    <property type="entry name" value="DNA breaking-rejoining enzymes"/>
    <property type="match status" value="1"/>
</dbReference>
<proteinExistence type="predicted"/>
<keyword evidence="6" id="KW-1185">Reference proteome</keyword>
<dbReference type="Gene3D" id="1.10.443.10">
    <property type="entry name" value="Intergrase catalytic core"/>
    <property type="match status" value="1"/>
</dbReference>
<organism evidence="5 6">
    <name type="scientific">Lysobacter auxotrophicus</name>
    <dbReference type="NCBI Taxonomy" id="2992573"/>
    <lineage>
        <taxon>Bacteria</taxon>
        <taxon>Pseudomonadati</taxon>
        <taxon>Pseudomonadota</taxon>
        <taxon>Gammaproteobacteria</taxon>
        <taxon>Lysobacterales</taxon>
        <taxon>Lysobacteraceae</taxon>
        <taxon>Lysobacter</taxon>
    </lineage>
</organism>
<dbReference type="PANTHER" id="PTHR30349:SF36">
    <property type="entry name" value="PROPHAGE INTEGRASE INTR-RELATED"/>
    <property type="match status" value="1"/>
</dbReference>